<organism evidence="1 3">
    <name type="scientific">Cercospora beticola</name>
    <name type="common">Sugarbeet leaf spot fungus</name>
    <dbReference type="NCBI Taxonomy" id="122368"/>
    <lineage>
        <taxon>Eukaryota</taxon>
        <taxon>Fungi</taxon>
        <taxon>Dikarya</taxon>
        <taxon>Ascomycota</taxon>
        <taxon>Pezizomycotina</taxon>
        <taxon>Dothideomycetes</taxon>
        <taxon>Dothideomycetidae</taxon>
        <taxon>Mycosphaerellales</taxon>
        <taxon>Mycosphaerellaceae</taxon>
        <taxon>Cercospora</taxon>
    </lineage>
</organism>
<evidence type="ECO:0000313" key="2">
    <source>
        <dbReference type="EMBL" id="WPB02629.1"/>
    </source>
</evidence>
<proteinExistence type="predicted"/>
<name>A0A2G5H9N7_CERBT</name>
<dbReference type="Proteomes" id="UP001302367">
    <property type="component" value="Chromosome 5"/>
</dbReference>
<evidence type="ECO:0000313" key="3">
    <source>
        <dbReference type="Proteomes" id="UP000230605"/>
    </source>
</evidence>
<sequence>MGALCCRLAAVHPIIFRSPHASYEKLDLRISPCAIKPSRIISGRQDKAPLPENNTQKGFVGIAPHDETKHPKHFCKGRVSTSVPKNKGIMRGNSTLEENVIYQHEQTYAHILARIIENKNMTANQEIAEATSVATMRSRLQDLPQELYNEIYDFTFTADAKIRVSISLDSTMPSAEWIAKRYPSHLVGVNEQLPDLSRVDRHSRQKFLKSYFGNPDSMFVVCGFKEIQNWALLMDPEMLALLPKIYYLGFLTEGLREILRQRIDIEFANKVESISHLRFREVLDARVKKHEERSVAGQLGASAVPRQAFAGDEYGRETFNVRGAPLRRNGRLVHPNPRAPSLRARRALRDIIFPRGRHGGSDPRR</sequence>
<dbReference type="EMBL" id="CP134188">
    <property type="protein sequence ID" value="WPB02629.1"/>
    <property type="molecule type" value="Genomic_DNA"/>
</dbReference>
<keyword evidence="4" id="KW-1185">Reference proteome</keyword>
<dbReference type="EMBL" id="LKMD01000108">
    <property type="protein sequence ID" value="PIA89258.1"/>
    <property type="molecule type" value="Genomic_DNA"/>
</dbReference>
<evidence type="ECO:0000313" key="1">
    <source>
        <dbReference type="EMBL" id="PIA89258.1"/>
    </source>
</evidence>
<protein>
    <submittedName>
        <fullName evidence="1">Uncharacterized protein</fullName>
    </submittedName>
</protein>
<reference evidence="2 4" key="2">
    <citation type="submission" date="2023-09" db="EMBL/GenBank/DDBJ databases">
        <title>Complete-Gapless Cercospora beticola genome.</title>
        <authorList>
            <person name="Wyatt N.A."/>
            <person name="Spanner R.E."/>
            <person name="Bolton M.D."/>
        </authorList>
    </citation>
    <scope>NUCLEOTIDE SEQUENCE [LARGE SCALE GENOMIC DNA]</scope>
    <source>
        <strain evidence="2">Cb09-40</strain>
    </source>
</reference>
<dbReference type="Proteomes" id="UP000230605">
    <property type="component" value="Chromosome 5"/>
</dbReference>
<dbReference type="AlphaFoldDB" id="A0A2G5H9N7"/>
<reference evidence="1 3" key="1">
    <citation type="submission" date="2015-10" db="EMBL/GenBank/DDBJ databases">
        <title>The cercosporin biosynthetic gene cluster was horizontally transferred to several fungal lineages and shown to be expanded in Cercospora beticola based on microsynteny with recipient genomes.</title>
        <authorList>
            <person name="De Jonge R."/>
            <person name="Ebert M.K."/>
            <person name="Suttle J.C."/>
            <person name="Jurick Ii W.M."/>
            <person name="Secor G.A."/>
            <person name="Thomma B.P."/>
            <person name="Van De Peer Y."/>
            <person name="Bolton M.D."/>
        </authorList>
    </citation>
    <scope>NUCLEOTIDE SEQUENCE [LARGE SCALE GENOMIC DNA]</scope>
    <source>
        <strain evidence="1 3">09-40</strain>
    </source>
</reference>
<gene>
    <name evidence="1" type="ORF">CB0940_06724</name>
    <name evidence="2" type="ORF">RHO25_007265</name>
</gene>
<accession>A0A2G5H9N7</accession>
<evidence type="ECO:0000313" key="4">
    <source>
        <dbReference type="Proteomes" id="UP001302367"/>
    </source>
</evidence>
<dbReference type="OrthoDB" id="3638754at2759"/>